<gene>
    <name evidence="2" type="ORF">CC85DRAFT_300219</name>
</gene>
<accession>A0A0J0XUC7</accession>
<dbReference type="AlphaFoldDB" id="A0A0J0XUC7"/>
<evidence type="ECO:0000313" key="2">
    <source>
        <dbReference type="EMBL" id="KLT44670.1"/>
    </source>
</evidence>
<proteinExistence type="predicted"/>
<feature type="compositionally biased region" description="Pro residues" evidence="1">
    <location>
        <begin position="47"/>
        <end position="59"/>
    </location>
</feature>
<keyword evidence="3" id="KW-1185">Reference proteome</keyword>
<dbReference type="RefSeq" id="XP_018281161.1">
    <property type="nucleotide sequence ID" value="XM_018425177.1"/>
</dbReference>
<feature type="compositionally biased region" description="Low complexity" evidence="1">
    <location>
        <begin position="266"/>
        <end position="295"/>
    </location>
</feature>
<feature type="compositionally biased region" description="Pro residues" evidence="1">
    <location>
        <begin position="381"/>
        <end position="391"/>
    </location>
</feature>
<dbReference type="STRING" id="879819.A0A0J0XUC7"/>
<name>A0A0J0XUC7_9TREE</name>
<evidence type="ECO:0000256" key="1">
    <source>
        <dbReference type="SAM" id="MobiDB-lite"/>
    </source>
</evidence>
<dbReference type="Proteomes" id="UP000053611">
    <property type="component" value="Unassembled WGS sequence"/>
</dbReference>
<feature type="compositionally biased region" description="Polar residues" evidence="1">
    <location>
        <begin position="12"/>
        <end position="28"/>
    </location>
</feature>
<feature type="compositionally biased region" description="Low complexity" evidence="1">
    <location>
        <begin position="307"/>
        <end position="336"/>
    </location>
</feature>
<dbReference type="EMBL" id="KQ087185">
    <property type="protein sequence ID" value="KLT44670.1"/>
    <property type="molecule type" value="Genomic_DNA"/>
</dbReference>
<reference evidence="2 3" key="1">
    <citation type="submission" date="2015-03" db="EMBL/GenBank/DDBJ databases">
        <title>Genomics and transcriptomics of the oil-accumulating basidiomycete yeast T. oleaginosus allow insights into substrate utilization and the diverse evolutionary trajectories of mating systems in fungi.</title>
        <authorList>
            <consortium name="DOE Joint Genome Institute"/>
            <person name="Kourist R."/>
            <person name="Kracht O."/>
            <person name="Bracharz F."/>
            <person name="Lipzen A."/>
            <person name="Nolan M."/>
            <person name="Ohm R."/>
            <person name="Grigoriev I."/>
            <person name="Sun S."/>
            <person name="Heitman J."/>
            <person name="Bruck T."/>
            <person name="Nowrousian M."/>
        </authorList>
    </citation>
    <scope>NUCLEOTIDE SEQUENCE [LARGE SCALE GENOMIC DNA]</scope>
    <source>
        <strain evidence="2 3">IBC0246</strain>
    </source>
</reference>
<feature type="compositionally biased region" description="Low complexity" evidence="1">
    <location>
        <begin position="30"/>
        <end position="41"/>
    </location>
</feature>
<feature type="compositionally biased region" description="Low complexity" evidence="1">
    <location>
        <begin position="69"/>
        <end position="84"/>
    </location>
</feature>
<sequence>MNPTPPPDASSRHPSLSSEASGHSQAQQYAPLAAPGGIAPGMVATEPSPPYSHTPPPGHPFMQSPIDAPPAQVQQHPQAQYYAPFRPISLTSGGRVAARVLQRAQHAAQNAQNPQNPQQPPQPQQPQQQQQQSQYSQYAQHYHHPQPQQNPPPPQQAHVVQPPQQHAVQYLPPQQGGVHNGPQPTPGAESHRLSTQTSGPRGRPSLPILPQGQQTPPGPIARAMSPASNQPHQDSPPQPLQPQSPVASPTSEPNGQPAAPTHSMTPPAALQQPQQGQDPLTRAQYSPQPLSPQQQHFVPRPPSALYAQFKLQTQQQASQQASQHAPLPALPEGAEPNGAAPSSRLAHPAFTPQLPSTLYASQPATPAAPTPHAPPQEDRPPSPAKPYPYPMSPYLRDRPVREETDVDLPGVTMHFEFSHDGDVVLVCPEGPTSTGFMVRRSALSRVSPVFATLLSNLEPTRVPTLALADSGTDMALFLHALVYGAVGAPHSRRTPPTVAEYLILHHLYTKYAVRPFLLAMLRHRIAERGHELAAPLANQRPVRSEITGYLRLAAACCSPRLWNCALKYARTWQYFVSPWSMGERDIAEVGEDAYAVILALEGLRHASGENTWTDLRVLYKGRTAGVARANDETVFWIEDVGSQGHAD</sequence>
<organism evidence="2 3">
    <name type="scientific">Cutaneotrichosporon oleaginosum</name>
    <dbReference type="NCBI Taxonomy" id="879819"/>
    <lineage>
        <taxon>Eukaryota</taxon>
        <taxon>Fungi</taxon>
        <taxon>Dikarya</taxon>
        <taxon>Basidiomycota</taxon>
        <taxon>Agaricomycotina</taxon>
        <taxon>Tremellomycetes</taxon>
        <taxon>Trichosporonales</taxon>
        <taxon>Trichosporonaceae</taxon>
        <taxon>Cutaneotrichosporon</taxon>
    </lineage>
</organism>
<dbReference type="GeneID" id="28985780"/>
<protein>
    <recommendedName>
        <fullName evidence="4">BTB domain-containing protein</fullName>
    </recommendedName>
</protein>
<feature type="compositionally biased region" description="Polar residues" evidence="1">
    <location>
        <begin position="353"/>
        <end position="362"/>
    </location>
</feature>
<feature type="compositionally biased region" description="Low complexity" evidence="1">
    <location>
        <begin position="125"/>
        <end position="140"/>
    </location>
</feature>
<feature type="region of interest" description="Disordered" evidence="1">
    <location>
        <begin position="1"/>
        <end position="395"/>
    </location>
</feature>
<evidence type="ECO:0008006" key="4">
    <source>
        <dbReference type="Google" id="ProtNLM"/>
    </source>
</evidence>
<feature type="compositionally biased region" description="Low complexity" evidence="1">
    <location>
        <begin position="104"/>
        <end position="116"/>
    </location>
</feature>
<feature type="compositionally biased region" description="Low complexity" evidence="1">
    <location>
        <begin position="156"/>
        <end position="170"/>
    </location>
</feature>
<evidence type="ECO:0000313" key="3">
    <source>
        <dbReference type="Proteomes" id="UP000053611"/>
    </source>
</evidence>